<dbReference type="CDD" id="cd07067">
    <property type="entry name" value="HP_PGM_like"/>
    <property type="match status" value="1"/>
</dbReference>
<sequence>MTRIWLIRHGQSRATPESRITGPATNPLTPLGFQQAAVVAEVFDHVPDLVVHSPYPRAQQTAQPTIERFPSARVEQWPIEEFTQVGRFDKPRADDARYWEAADPYYRDDPRSESFVDVYARARRFLVRLAETESSLVAAFTHGMFMRVVLWAILSGSEVPDSASMRRFHVFRKAIVIPNCSILPLVHSGKRGFQLRSASTTHLPASLQSGGR</sequence>
<dbReference type="RefSeq" id="WP_233727950.1">
    <property type="nucleotide sequence ID" value="NZ_JAJVCN010000002.1"/>
</dbReference>
<dbReference type="InterPro" id="IPR050275">
    <property type="entry name" value="PGM_Phosphatase"/>
</dbReference>
<dbReference type="InterPro" id="IPR029033">
    <property type="entry name" value="His_PPase_superfam"/>
</dbReference>
<comment type="caution">
    <text evidence="1">The sequence shown here is derived from an EMBL/GenBank/DDBJ whole genome shotgun (WGS) entry which is preliminary data.</text>
</comment>
<name>A0ABS8ZF90_9PSEU</name>
<dbReference type="Proteomes" id="UP001521150">
    <property type="component" value="Unassembled WGS sequence"/>
</dbReference>
<dbReference type="PANTHER" id="PTHR48100:SF1">
    <property type="entry name" value="HISTIDINE PHOSPHATASE FAMILY PROTEIN-RELATED"/>
    <property type="match status" value="1"/>
</dbReference>
<evidence type="ECO:0000313" key="2">
    <source>
        <dbReference type="Proteomes" id="UP001521150"/>
    </source>
</evidence>
<reference evidence="1 2" key="1">
    <citation type="submission" date="2021-12" db="EMBL/GenBank/DDBJ databases">
        <title>Genome sequence of Kibdelosporangium philippinense ATCC 49844.</title>
        <authorList>
            <person name="Fedorov E.A."/>
            <person name="Omeragic M."/>
            <person name="Shalygina K.F."/>
            <person name="Maclea K.S."/>
        </authorList>
    </citation>
    <scope>NUCLEOTIDE SEQUENCE [LARGE SCALE GENOMIC DNA]</scope>
    <source>
        <strain evidence="1 2">ATCC 49844</strain>
    </source>
</reference>
<keyword evidence="2" id="KW-1185">Reference proteome</keyword>
<dbReference type="SMART" id="SM00855">
    <property type="entry name" value="PGAM"/>
    <property type="match status" value="1"/>
</dbReference>
<organism evidence="1 2">
    <name type="scientific">Kibdelosporangium philippinense</name>
    <dbReference type="NCBI Taxonomy" id="211113"/>
    <lineage>
        <taxon>Bacteria</taxon>
        <taxon>Bacillati</taxon>
        <taxon>Actinomycetota</taxon>
        <taxon>Actinomycetes</taxon>
        <taxon>Pseudonocardiales</taxon>
        <taxon>Pseudonocardiaceae</taxon>
        <taxon>Kibdelosporangium</taxon>
    </lineage>
</organism>
<evidence type="ECO:0000313" key="1">
    <source>
        <dbReference type="EMBL" id="MCE7006484.1"/>
    </source>
</evidence>
<dbReference type="SUPFAM" id="SSF53254">
    <property type="entry name" value="Phosphoglycerate mutase-like"/>
    <property type="match status" value="1"/>
</dbReference>
<dbReference type="Pfam" id="PF00300">
    <property type="entry name" value="His_Phos_1"/>
    <property type="match status" value="1"/>
</dbReference>
<protein>
    <submittedName>
        <fullName evidence="1">Phosphoglycerate mutase family protein</fullName>
    </submittedName>
</protein>
<dbReference type="PANTHER" id="PTHR48100">
    <property type="entry name" value="BROAD-SPECIFICITY PHOSPHATASE YOR283W-RELATED"/>
    <property type="match status" value="1"/>
</dbReference>
<dbReference type="EMBL" id="JAJVCN010000002">
    <property type="protein sequence ID" value="MCE7006484.1"/>
    <property type="molecule type" value="Genomic_DNA"/>
</dbReference>
<gene>
    <name evidence="1" type="ORF">LWC34_27180</name>
</gene>
<dbReference type="Gene3D" id="3.40.50.1240">
    <property type="entry name" value="Phosphoglycerate mutase-like"/>
    <property type="match status" value="1"/>
</dbReference>
<accession>A0ABS8ZF90</accession>
<proteinExistence type="predicted"/>
<dbReference type="InterPro" id="IPR013078">
    <property type="entry name" value="His_Pase_superF_clade-1"/>
</dbReference>